<keyword evidence="3" id="KW-1003">Cell membrane</keyword>
<comment type="subcellular location">
    <subcellularLocation>
        <location evidence="1">Cell membrane</location>
        <topology evidence="1">Multi-pass membrane protein</topology>
    </subcellularLocation>
</comment>
<keyword evidence="5" id="KW-0133">Cell shape</keyword>
<reference evidence="9" key="1">
    <citation type="submission" date="2023-06" db="EMBL/GenBank/DDBJ databases">
        <title>Genome sequence of Nocardioides sp. SOB44.</title>
        <authorList>
            <person name="Zhang G."/>
        </authorList>
    </citation>
    <scope>NUCLEOTIDE SEQUENCE</scope>
    <source>
        <strain evidence="9">SOB44</strain>
    </source>
</reference>
<keyword evidence="6 8" id="KW-1133">Transmembrane helix</keyword>
<organism evidence="9 10">
    <name type="scientific">Nocardioides cremeus</name>
    <dbReference type="NCBI Taxonomy" id="3058044"/>
    <lineage>
        <taxon>Bacteria</taxon>
        <taxon>Bacillati</taxon>
        <taxon>Actinomycetota</taxon>
        <taxon>Actinomycetes</taxon>
        <taxon>Propionibacteriales</taxon>
        <taxon>Nocardioidaceae</taxon>
        <taxon>Nocardioides</taxon>
    </lineage>
</organism>
<feature type="transmembrane region" description="Helical" evidence="8">
    <location>
        <begin position="6"/>
        <end position="29"/>
    </location>
</feature>
<accession>A0ABT8TPA7</accession>
<name>A0ABT8TPA7_9ACTN</name>
<dbReference type="RefSeq" id="WP_302705826.1">
    <property type="nucleotide sequence ID" value="NZ_JAULSC010000002.1"/>
</dbReference>
<feature type="transmembrane region" description="Helical" evidence="8">
    <location>
        <begin position="73"/>
        <end position="89"/>
    </location>
</feature>
<evidence type="ECO:0000313" key="9">
    <source>
        <dbReference type="EMBL" id="MDO3394818.1"/>
    </source>
</evidence>
<evidence type="ECO:0000256" key="1">
    <source>
        <dbReference type="ARBA" id="ARBA00004651"/>
    </source>
</evidence>
<keyword evidence="10" id="KW-1185">Reference proteome</keyword>
<evidence type="ECO:0000256" key="2">
    <source>
        <dbReference type="ARBA" id="ARBA00007776"/>
    </source>
</evidence>
<dbReference type="Pfam" id="PF04093">
    <property type="entry name" value="MreD"/>
    <property type="match status" value="1"/>
</dbReference>
<sequence length="169" mass="17266">MSAVRGVVAAVAVALALVLQVSVFGPLAWEGVVPNLCLLVVVAGALTRGPQFAMVLGFGAGLLLDLAPPADHVAGRWALALLLVGYLVGRVRPESRPTATTVVATVAGASFVGTSVFALSGVLLSDPVVGVGETLSVLAVSLVWDVLLTPFVLPPLMALFRRLEPAHAL</sequence>
<evidence type="ECO:0000256" key="8">
    <source>
        <dbReference type="SAM" id="Phobius"/>
    </source>
</evidence>
<proteinExistence type="inferred from homology"/>
<keyword evidence="4 8" id="KW-0812">Transmembrane</keyword>
<dbReference type="InterPro" id="IPR007227">
    <property type="entry name" value="Cell_shape_determining_MreD"/>
</dbReference>
<feature type="transmembrane region" description="Helical" evidence="8">
    <location>
        <begin position="135"/>
        <end position="160"/>
    </location>
</feature>
<evidence type="ECO:0000256" key="6">
    <source>
        <dbReference type="ARBA" id="ARBA00022989"/>
    </source>
</evidence>
<dbReference type="NCBIfam" id="TIGR03426">
    <property type="entry name" value="shape_MreD"/>
    <property type="match status" value="1"/>
</dbReference>
<evidence type="ECO:0000313" key="10">
    <source>
        <dbReference type="Proteomes" id="UP001168363"/>
    </source>
</evidence>
<evidence type="ECO:0000256" key="4">
    <source>
        <dbReference type="ARBA" id="ARBA00022692"/>
    </source>
</evidence>
<feature type="transmembrane region" description="Helical" evidence="8">
    <location>
        <begin position="101"/>
        <end position="123"/>
    </location>
</feature>
<evidence type="ECO:0000256" key="7">
    <source>
        <dbReference type="ARBA" id="ARBA00023136"/>
    </source>
</evidence>
<comment type="similarity">
    <text evidence="2">Belongs to the MreD family.</text>
</comment>
<comment type="caution">
    <text evidence="9">The sequence shown here is derived from an EMBL/GenBank/DDBJ whole genome shotgun (WGS) entry which is preliminary data.</text>
</comment>
<evidence type="ECO:0000256" key="5">
    <source>
        <dbReference type="ARBA" id="ARBA00022960"/>
    </source>
</evidence>
<gene>
    <name evidence="9" type="primary">mreD</name>
    <name evidence="9" type="ORF">QWJ41_03745</name>
</gene>
<evidence type="ECO:0000256" key="3">
    <source>
        <dbReference type="ARBA" id="ARBA00022475"/>
    </source>
</evidence>
<dbReference type="EMBL" id="JAULSC010000002">
    <property type="protein sequence ID" value="MDO3394818.1"/>
    <property type="molecule type" value="Genomic_DNA"/>
</dbReference>
<dbReference type="Proteomes" id="UP001168363">
    <property type="component" value="Unassembled WGS sequence"/>
</dbReference>
<protein>
    <submittedName>
        <fullName evidence="9">Rod shape-determining protein MreD</fullName>
    </submittedName>
</protein>
<keyword evidence="7 8" id="KW-0472">Membrane</keyword>